<dbReference type="EMBL" id="JAPRFR010000001">
    <property type="protein sequence ID" value="MCZ0725526.1"/>
    <property type="molecule type" value="Genomic_DNA"/>
</dbReference>
<dbReference type="FunFam" id="3.40.50.920:FF:000001">
    <property type="entry name" value="Pyruvate dehydrogenase E1 beta subunit"/>
    <property type="match status" value="1"/>
</dbReference>
<keyword evidence="2" id="KW-0560">Oxidoreductase</keyword>
<dbReference type="RefSeq" id="WP_268751842.1">
    <property type="nucleotide sequence ID" value="NZ_JAPRFQ010000001.1"/>
</dbReference>
<dbReference type="Proteomes" id="UP001146670">
    <property type="component" value="Unassembled WGS sequence"/>
</dbReference>
<organism evidence="5 6">
    <name type="scientific">Aerococcus kribbianus</name>
    <dbReference type="NCBI Taxonomy" id="2999064"/>
    <lineage>
        <taxon>Bacteria</taxon>
        <taxon>Bacillati</taxon>
        <taxon>Bacillota</taxon>
        <taxon>Bacilli</taxon>
        <taxon>Lactobacillales</taxon>
        <taxon>Aerococcaceae</taxon>
        <taxon>Aerococcus</taxon>
    </lineage>
</organism>
<dbReference type="SMART" id="SM00861">
    <property type="entry name" value="Transket_pyr"/>
    <property type="match status" value="1"/>
</dbReference>
<evidence type="ECO:0000256" key="3">
    <source>
        <dbReference type="ARBA" id="ARBA00023052"/>
    </source>
</evidence>
<dbReference type="Gene3D" id="3.40.50.920">
    <property type="match status" value="1"/>
</dbReference>
<comment type="caution">
    <text evidence="5">The sequence shown here is derived from an EMBL/GenBank/DDBJ whole genome shotgun (WGS) entry which is preliminary data.</text>
</comment>
<dbReference type="Pfam" id="PF02779">
    <property type="entry name" value="Transket_pyr"/>
    <property type="match status" value="1"/>
</dbReference>
<evidence type="ECO:0000313" key="5">
    <source>
        <dbReference type="EMBL" id="MCZ0725526.1"/>
    </source>
</evidence>
<dbReference type="SUPFAM" id="SSF52922">
    <property type="entry name" value="TK C-terminal domain-like"/>
    <property type="match status" value="1"/>
</dbReference>
<protein>
    <submittedName>
        <fullName evidence="5">Alpha-ketoacid dehydrogenase subunit beta</fullName>
    </submittedName>
</protein>
<comment type="cofactor">
    <cofactor evidence="1">
        <name>thiamine diphosphate</name>
        <dbReference type="ChEBI" id="CHEBI:58937"/>
    </cofactor>
</comment>
<dbReference type="InterPro" id="IPR005475">
    <property type="entry name" value="Transketolase-like_Pyr-bd"/>
</dbReference>
<keyword evidence="6" id="KW-1185">Reference proteome</keyword>
<dbReference type="Pfam" id="PF02780">
    <property type="entry name" value="Transketolase_C"/>
    <property type="match status" value="1"/>
</dbReference>
<dbReference type="AlphaFoldDB" id="A0A9X3FPC9"/>
<dbReference type="PANTHER" id="PTHR43257">
    <property type="entry name" value="PYRUVATE DEHYDROGENASE E1 COMPONENT BETA SUBUNIT"/>
    <property type="match status" value="1"/>
</dbReference>
<dbReference type="FunFam" id="3.40.50.970:FF:000001">
    <property type="entry name" value="Pyruvate dehydrogenase E1 beta subunit"/>
    <property type="match status" value="1"/>
</dbReference>
<feature type="domain" description="Transketolase-like pyrimidine-binding" evidence="4">
    <location>
        <begin position="4"/>
        <end position="179"/>
    </location>
</feature>
<dbReference type="InterPro" id="IPR029061">
    <property type="entry name" value="THDP-binding"/>
</dbReference>
<dbReference type="PANTHER" id="PTHR43257:SF2">
    <property type="entry name" value="PYRUVATE DEHYDROGENASE E1 COMPONENT SUBUNIT BETA"/>
    <property type="match status" value="1"/>
</dbReference>
<name>A0A9X3FPC9_9LACT</name>
<keyword evidence="3" id="KW-0786">Thiamine pyrophosphate</keyword>
<evidence type="ECO:0000259" key="4">
    <source>
        <dbReference type="SMART" id="SM00861"/>
    </source>
</evidence>
<dbReference type="InterPro" id="IPR009014">
    <property type="entry name" value="Transketo_C/PFOR_II"/>
</dbReference>
<dbReference type="InterPro" id="IPR033248">
    <property type="entry name" value="Transketolase_C"/>
</dbReference>
<dbReference type="GO" id="GO:0016491">
    <property type="term" value="F:oxidoreductase activity"/>
    <property type="evidence" value="ECO:0007669"/>
    <property type="project" value="UniProtKB-KW"/>
</dbReference>
<reference evidence="5" key="1">
    <citation type="submission" date="2022-12" db="EMBL/GenBank/DDBJ databases">
        <title>Description and comparative metabolic analysis of Aerococcus sp. nov., isolated from the feces of a pig.</title>
        <authorList>
            <person name="Chang Y.-H."/>
        </authorList>
    </citation>
    <scope>NUCLEOTIDE SEQUENCE</scope>
    <source>
        <strain evidence="5">YH-aer222</strain>
    </source>
</reference>
<accession>A0A9X3FPC9</accession>
<dbReference type="Gene3D" id="3.40.50.970">
    <property type="match status" value="1"/>
</dbReference>
<gene>
    <name evidence="5" type="ORF">OW157_02955</name>
</gene>
<proteinExistence type="predicted"/>
<sequence length="323" mass="35193">MANLTMIQAITEALDQELARDEKVVIFGEDVGKNGGVFRATKGLYDKYGEERISDTPLSESAIGGMAIGMALHGFRPVMEIQFFGFLFEVMDSLAGQMNRTRYRMGATRNLPITVRSPFGGGVHTPEMHADSLEGLMAQTPGIKVVIPSNPSDAKGLLTAAIRDNDPVLFLEHMKLYRSFREEVSEEQYEIELGKANIVQEGSDVTIVAYGYMVREAIKAADELAKDGVSAEIVDLRTVSPLDMETITASVEKTGRLVVVQEAQRQAGVADKVVSEVSQRSILSLEEPIKVVAAPDTVFPFGLAENDWIPGAAEIVEAVNEIK</sequence>
<dbReference type="SUPFAM" id="SSF52518">
    <property type="entry name" value="Thiamin diphosphate-binding fold (THDP-binding)"/>
    <property type="match status" value="1"/>
</dbReference>
<dbReference type="CDD" id="cd07036">
    <property type="entry name" value="TPP_PYR_E1-PDHc-beta_like"/>
    <property type="match status" value="1"/>
</dbReference>
<evidence type="ECO:0000256" key="2">
    <source>
        <dbReference type="ARBA" id="ARBA00023002"/>
    </source>
</evidence>
<evidence type="ECO:0000313" key="6">
    <source>
        <dbReference type="Proteomes" id="UP001146670"/>
    </source>
</evidence>
<evidence type="ECO:0000256" key="1">
    <source>
        <dbReference type="ARBA" id="ARBA00001964"/>
    </source>
</evidence>